<accession>A0A9Q3BS54</accession>
<dbReference type="EMBL" id="AVOT02002370">
    <property type="protein sequence ID" value="MBW0470128.1"/>
    <property type="molecule type" value="Genomic_DNA"/>
</dbReference>
<gene>
    <name evidence="1" type="ORF">O181_009843</name>
</gene>
<keyword evidence="2" id="KW-1185">Reference proteome</keyword>
<evidence type="ECO:0000313" key="2">
    <source>
        <dbReference type="Proteomes" id="UP000765509"/>
    </source>
</evidence>
<sequence>MLPPTGLILSAAYHPYAPEEPSRCDSNAFLTTPYASAALPYLCCFLPSLHSRSSLKICLQLHTHPSLCLHTPLIFSAAYHPYPPILDP</sequence>
<dbReference type="Proteomes" id="UP000765509">
    <property type="component" value="Unassembled WGS sequence"/>
</dbReference>
<name>A0A9Q3BS54_9BASI</name>
<dbReference type="AlphaFoldDB" id="A0A9Q3BS54"/>
<evidence type="ECO:0000313" key="1">
    <source>
        <dbReference type="EMBL" id="MBW0470128.1"/>
    </source>
</evidence>
<protein>
    <submittedName>
        <fullName evidence="1">Uncharacterized protein</fullName>
    </submittedName>
</protein>
<proteinExistence type="predicted"/>
<comment type="caution">
    <text evidence="1">The sequence shown here is derived from an EMBL/GenBank/DDBJ whole genome shotgun (WGS) entry which is preliminary data.</text>
</comment>
<organism evidence="1 2">
    <name type="scientific">Austropuccinia psidii MF-1</name>
    <dbReference type="NCBI Taxonomy" id="1389203"/>
    <lineage>
        <taxon>Eukaryota</taxon>
        <taxon>Fungi</taxon>
        <taxon>Dikarya</taxon>
        <taxon>Basidiomycota</taxon>
        <taxon>Pucciniomycotina</taxon>
        <taxon>Pucciniomycetes</taxon>
        <taxon>Pucciniales</taxon>
        <taxon>Sphaerophragmiaceae</taxon>
        <taxon>Austropuccinia</taxon>
    </lineage>
</organism>
<reference evidence="1" key="1">
    <citation type="submission" date="2021-03" db="EMBL/GenBank/DDBJ databases">
        <title>Draft genome sequence of rust myrtle Austropuccinia psidii MF-1, a brazilian biotype.</title>
        <authorList>
            <person name="Quecine M.C."/>
            <person name="Pachon D.M.R."/>
            <person name="Bonatelli M.L."/>
            <person name="Correr F.H."/>
            <person name="Franceschini L.M."/>
            <person name="Leite T.F."/>
            <person name="Margarido G.R.A."/>
            <person name="Almeida C.A."/>
            <person name="Ferrarezi J.A."/>
            <person name="Labate C.A."/>
        </authorList>
    </citation>
    <scope>NUCLEOTIDE SEQUENCE</scope>
    <source>
        <strain evidence="1">MF-1</strain>
    </source>
</reference>